<dbReference type="AlphaFoldDB" id="A0AAV5KA15"/>
<dbReference type="Proteomes" id="UP001054252">
    <property type="component" value="Unassembled WGS sequence"/>
</dbReference>
<name>A0AAV5KA15_9ROSI</name>
<accession>A0AAV5KA15</accession>
<evidence type="ECO:0000313" key="1">
    <source>
        <dbReference type="EMBL" id="GKV21602.1"/>
    </source>
</evidence>
<sequence length="175" mass="19303">MPPELLDFEPVFGEPKVQWAGSASTQSSGFLFHVHAPESSQLKIEVTNFRSSTWEAVRTVFQLEDMRDNVGIGGSWSEFVAYLLDSLKSEDVNIVFEGHSKQHDAEHAKLVAQKSKGMPRISFSLTKLVGSAATDANAHLSIELFKAFKRLQYLCGQEQACSSQLTKVLSAQAVI</sequence>
<proteinExistence type="predicted"/>
<dbReference type="PANTHER" id="PTHR35770:SF1">
    <property type="entry name" value="U2 SMALL NUCLEAR RIBONUCLEOPROTEIN AUXILIARY FACTOR-LIKE PROTEIN"/>
    <property type="match status" value="1"/>
</dbReference>
<dbReference type="EMBL" id="BPVZ01000058">
    <property type="protein sequence ID" value="GKV21602.1"/>
    <property type="molecule type" value="Genomic_DNA"/>
</dbReference>
<evidence type="ECO:0000313" key="2">
    <source>
        <dbReference type="Proteomes" id="UP001054252"/>
    </source>
</evidence>
<dbReference type="PANTHER" id="PTHR35770">
    <property type="entry name" value="U2 SMALL NUCLEAR RIBONUCLEOPROTEIN AUXILIARY FACTOR-LIKE PROTEIN"/>
    <property type="match status" value="1"/>
</dbReference>
<reference evidence="1 2" key="1">
    <citation type="journal article" date="2021" name="Commun. Biol.">
        <title>The genome of Shorea leprosula (Dipterocarpaceae) highlights the ecological relevance of drought in aseasonal tropical rainforests.</title>
        <authorList>
            <person name="Ng K.K.S."/>
            <person name="Kobayashi M.J."/>
            <person name="Fawcett J.A."/>
            <person name="Hatakeyama M."/>
            <person name="Paape T."/>
            <person name="Ng C.H."/>
            <person name="Ang C.C."/>
            <person name="Tnah L.H."/>
            <person name="Lee C.T."/>
            <person name="Nishiyama T."/>
            <person name="Sese J."/>
            <person name="O'Brien M.J."/>
            <person name="Copetti D."/>
            <person name="Mohd Noor M.I."/>
            <person name="Ong R.C."/>
            <person name="Putra M."/>
            <person name="Sireger I.Z."/>
            <person name="Indrioko S."/>
            <person name="Kosugi Y."/>
            <person name="Izuno A."/>
            <person name="Isagi Y."/>
            <person name="Lee S.L."/>
            <person name="Shimizu K.K."/>
        </authorList>
    </citation>
    <scope>NUCLEOTIDE SEQUENCE [LARGE SCALE GENOMIC DNA]</scope>
    <source>
        <strain evidence="1">214</strain>
    </source>
</reference>
<organism evidence="1 2">
    <name type="scientific">Rubroshorea leprosula</name>
    <dbReference type="NCBI Taxonomy" id="152421"/>
    <lineage>
        <taxon>Eukaryota</taxon>
        <taxon>Viridiplantae</taxon>
        <taxon>Streptophyta</taxon>
        <taxon>Embryophyta</taxon>
        <taxon>Tracheophyta</taxon>
        <taxon>Spermatophyta</taxon>
        <taxon>Magnoliopsida</taxon>
        <taxon>eudicotyledons</taxon>
        <taxon>Gunneridae</taxon>
        <taxon>Pentapetalae</taxon>
        <taxon>rosids</taxon>
        <taxon>malvids</taxon>
        <taxon>Malvales</taxon>
        <taxon>Dipterocarpaceae</taxon>
        <taxon>Rubroshorea</taxon>
    </lineage>
</organism>
<comment type="caution">
    <text evidence="1">The sequence shown here is derived from an EMBL/GenBank/DDBJ whole genome shotgun (WGS) entry which is preliminary data.</text>
</comment>
<keyword evidence="2" id="KW-1185">Reference proteome</keyword>
<gene>
    <name evidence="1" type="ORF">SLEP1_g31567</name>
</gene>
<protein>
    <submittedName>
        <fullName evidence="1">Uncharacterized protein</fullName>
    </submittedName>
</protein>